<keyword evidence="1" id="KW-0696">RNA-directed RNA polymerase</keyword>
<keyword evidence="1" id="KW-0694">RNA-binding</keyword>
<feature type="domain" description="RDRP core" evidence="2">
    <location>
        <begin position="106"/>
        <end position="455"/>
    </location>
</feature>
<comment type="caution">
    <text evidence="3">The sequence shown here is derived from an EMBL/GenBank/DDBJ whole genome shotgun (WGS) entry which is preliminary data.</text>
</comment>
<dbReference type="InterPro" id="IPR007855">
    <property type="entry name" value="RDRP"/>
</dbReference>
<evidence type="ECO:0000313" key="4">
    <source>
        <dbReference type="Proteomes" id="UP001161017"/>
    </source>
</evidence>
<organism evidence="3 4">
    <name type="scientific">Ramalina farinacea</name>
    <dbReference type="NCBI Taxonomy" id="258253"/>
    <lineage>
        <taxon>Eukaryota</taxon>
        <taxon>Fungi</taxon>
        <taxon>Dikarya</taxon>
        <taxon>Ascomycota</taxon>
        <taxon>Pezizomycotina</taxon>
        <taxon>Lecanoromycetes</taxon>
        <taxon>OSLEUM clade</taxon>
        <taxon>Lecanoromycetidae</taxon>
        <taxon>Lecanorales</taxon>
        <taxon>Lecanorineae</taxon>
        <taxon>Ramalinaceae</taxon>
        <taxon>Ramalina</taxon>
    </lineage>
</organism>
<dbReference type="EC" id="2.7.7.48" evidence="1"/>
<protein>
    <recommendedName>
        <fullName evidence="1">RNA-dependent RNA polymerase</fullName>
        <ecNumber evidence="1">2.7.7.48</ecNumber>
    </recommendedName>
</protein>
<dbReference type="Pfam" id="PF05183">
    <property type="entry name" value="RdRP"/>
    <property type="match status" value="1"/>
</dbReference>
<dbReference type="InterPro" id="IPR057596">
    <property type="entry name" value="RDRP_core"/>
</dbReference>
<keyword evidence="1" id="KW-0548">Nucleotidyltransferase</keyword>
<comment type="catalytic activity">
    <reaction evidence="1">
        <text>RNA(n) + a ribonucleoside 5'-triphosphate = RNA(n+1) + diphosphate</text>
        <dbReference type="Rhea" id="RHEA:21248"/>
        <dbReference type="Rhea" id="RHEA-COMP:14527"/>
        <dbReference type="Rhea" id="RHEA-COMP:17342"/>
        <dbReference type="ChEBI" id="CHEBI:33019"/>
        <dbReference type="ChEBI" id="CHEBI:61557"/>
        <dbReference type="ChEBI" id="CHEBI:140395"/>
        <dbReference type="EC" id="2.7.7.48"/>
    </reaction>
</comment>
<reference evidence="3" key="1">
    <citation type="journal article" date="2023" name="Genome Biol. Evol.">
        <title>First Whole Genome Sequence and Flow Cytometry Genome Size Data for the Lichen-Forming Fungus Ramalina farinacea (Ascomycota).</title>
        <authorList>
            <person name="Llewellyn T."/>
            <person name="Mian S."/>
            <person name="Hill R."/>
            <person name="Leitch I.J."/>
            <person name="Gaya E."/>
        </authorList>
    </citation>
    <scope>NUCLEOTIDE SEQUENCE</scope>
    <source>
        <strain evidence="3">LIQ254RAFAR</strain>
    </source>
</reference>
<dbReference type="Proteomes" id="UP001161017">
    <property type="component" value="Unassembled WGS sequence"/>
</dbReference>
<dbReference type="GO" id="GO:0003723">
    <property type="term" value="F:RNA binding"/>
    <property type="evidence" value="ECO:0007669"/>
    <property type="project" value="UniProtKB-KW"/>
</dbReference>
<evidence type="ECO:0000259" key="2">
    <source>
        <dbReference type="Pfam" id="PF05183"/>
    </source>
</evidence>
<evidence type="ECO:0000313" key="3">
    <source>
        <dbReference type="EMBL" id="MDI1487929.1"/>
    </source>
</evidence>
<dbReference type="AlphaFoldDB" id="A0AA43QLR1"/>
<dbReference type="GO" id="GO:0030422">
    <property type="term" value="P:siRNA processing"/>
    <property type="evidence" value="ECO:0007669"/>
    <property type="project" value="TreeGrafter"/>
</dbReference>
<sequence>MPFDARFQLQRLAQNGHLPPDKVIELLPCVAKCLTKSDTTTVIPALRYLSSQLPFAGPDTDASEIELQALESTLQQSIETVSASDPYASVLANQHEHIMLIHKALVTPAGIYLEGPEPEVGNRVLRKYSTFRNYFLSVTFADEDGEKLRFDRQTSSEKIYSRYRKVLEQVINIAGRGYEVIKFLGFSHSSLRANSTWFMAPFVLDGNLLHARAVIKDLGDFTIFRSPAKCAARIGQAFSQTLSSTPIPESAIYRIPDVERNGYTFSDGVGTCSRDIMKKIWERYSRRRAHKPTIFQIRFQGAKGVISLDTRLPDNRLCLRDSMVKFEVSPSSSAEIEICGAANKPLPMFLNRPLIKILEDLGVPKQSFMDLQAEVVENLRMTTLSPINASTFFARSHIGTPNRLPWLIRKLDYCGFHFNEDDFLRNTLEMAVLVELREIKYRSRIRVEQGITVYGG</sequence>
<comment type="similarity">
    <text evidence="1">Belongs to the RdRP family.</text>
</comment>
<gene>
    <name evidence="3" type="ORF">OHK93_007203</name>
</gene>
<dbReference type="PANTHER" id="PTHR23079:SF17">
    <property type="entry name" value="RNA-DEPENDENT RNA POLYMERASE"/>
    <property type="match status" value="1"/>
</dbReference>
<proteinExistence type="inferred from homology"/>
<name>A0AA43QLR1_9LECA</name>
<evidence type="ECO:0000256" key="1">
    <source>
        <dbReference type="RuleBase" id="RU363098"/>
    </source>
</evidence>
<keyword evidence="4" id="KW-1185">Reference proteome</keyword>
<keyword evidence="1" id="KW-0808">Transferase</keyword>
<dbReference type="GO" id="GO:0003968">
    <property type="term" value="F:RNA-directed RNA polymerase activity"/>
    <property type="evidence" value="ECO:0007669"/>
    <property type="project" value="UniProtKB-KW"/>
</dbReference>
<dbReference type="PANTHER" id="PTHR23079">
    <property type="entry name" value="RNA-DEPENDENT RNA POLYMERASE"/>
    <property type="match status" value="1"/>
</dbReference>
<accession>A0AA43QLR1</accession>
<dbReference type="GO" id="GO:0031380">
    <property type="term" value="C:nuclear RNA-directed RNA polymerase complex"/>
    <property type="evidence" value="ECO:0007669"/>
    <property type="project" value="TreeGrafter"/>
</dbReference>
<dbReference type="EMBL" id="JAPUFD010000006">
    <property type="protein sequence ID" value="MDI1487929.1"/>
    <property type="molecule type" value="Genomic_DNA"/>
</dbReference>